<dbReference type="Gene3D" id="3.40.50.720">
    <property type="entry name" value="NAD(P)-binding Rossmann-like Domain"/>
    <property type="match status" value="1"/>
</dbReference>
<proteinExistence type="predicted"/>
<protein>
    <submittedName>
        <fullName evidence="2">3 beta-hydroxysteroid dehydrogenase/delta 5--&gt;4-isomerase</fullName>
    </submittedName>
</protein>
<dbReference type="GO" id="GO:0005737">
    <property type="term" value="C:cytoplasm"/>
    <property type="evidence" value="ECO:0007669"/>
    <property type="project" value="TreeGrafter"/>
</dbReference>
<evidence type="ECO:0000313" key="2">
    <source>
        <dbReference type="EMBL" id="OIR19145.1"/>
    </source>
</evidence>
<keyword evidence="2" id="KW-0413">Isomerase</keyword>
<feature type="domain" description="NAD-dependent epimerase/dehydratase" evidence="1">
    <location>
        <begin position="4"/>
        <end position="220"/>
    </location>
</feature>
<dbReference type="PANTHER" id="PTHR48079:SF6">
    <property type="entry name" value="NAD(P)-BINDING DOMAIN-CONTAINING PROTEIN-RELATED"/>
    <property type="match status" value="1"/>
</dbReference>
<gene>
    <name evidence="2" type="ORF">GALL_00240</name>
</gene>
<comment type="caution">
    <text evidence="2">The sequence shown here is derived from an EMBL/GenBank/DDBJ whole genome shotgun (WGS) entry which is preliminary data.</text>
</comment>
<dbReference type="EMBL" id="MLJW01000001">
    <property type="protein sequence ID" value="OIR19145.1"/>
    <property type="molecule type" value="Genomic_DNA"/>
</dbReference>
<dbReference type="PANTHER" id="PTHR48079">
    <property type="entry name" value="PROTEIN YEEZ"/>
    <property type="match status" value="1"/>
</dbReference>
<dbReference type="InterPro" id="IPR001509">
    <property type="entry name" value="Epimerase_deHydtase"/>
</dbReference>
<sequence>MQVSITGATGLIGRRLVRYYEENGATVHILSREVQENLGKNTKCFQYDLRSCSADDLADFVAGSDVVFHCAAELHDSSTMYSLNVQGTQKLYEAASNAKVHRWVQLSSVGIYGRPRVGMISESYAPDPQNDYEKSKLEADEWLLAQSRQGKVELVILRPSTVFANDMPNQSLFQLFRAIQSGKFFYIGTKQAQMNYVHADDVLTALVLCGQHEDAAGETFIVSENISMADFMDIVASQLRCRQPSLVIPEWTVRVLAGLFGWMPCFPLTASRIDALTNRCIFLDSHIRERLGYRPSLSLRQGLVQFSGKFTGGE</sequence>
<name>A0A1J5TDY8_9ZZZZ</name>
<dbReference type="InterPro" id="IPR051783">
    <property type="entry name" value="NAD(P)-dependent_oxidoreduct"/>
</dbReference>
<dbReference type="GO" id="GO:0016853">
    <property type="term" value="F:isomerase activity"/>
    <property type="evidence" value="ECO:0007669"/>
    <property type="project" value="UniProtKB-KW"/>
</dbReference>
<dbReference type="InterPro" id="IPR036291">
    <property type="entry name" value="NAD(P)-bd_dom_sf"/>
</dbReference>
<organism evidence="2">
    <name type="scientific">mine drainage metagenome</name>
    <dbReference type="NCBI Taxonomy" id="410659"/>
    <lineage>
        <taxon>unclassified sequences</taxon>
        <taxon>metagenomes</taxon>
        <taxon>ecological metagenomes</taxon>
    </lineage>
</organism>
<dbReference type="SUPFAM" id="SSF51735">
    <property type="entry name" value="NAD(P)-binding Rossmann-fold domains"/>
    <property type="match status" value="1"/>
</dbReference>
<evidence type="ECO:0000259" key="1">
    <source>
        <dbReference type="Pfam" id="PF01370"/>
    </source>
</evidence>
<dbReference type="AlphaFoldDB" id="A0A1J5TDY8"/>
<accession>A0A1J5TDY8</accession>
<dbReference type="Pfam" id="PF01370">
    <property type="entry name" value="Epimerase"/>
    <property type="match status" value="1"/>
</dbReference>
<dbReference type="GO" id="GO:0004029">
    <property type="term" value="F:aldehyde dehydrogenase (NAD+) activity"/>
    <property type="evidence" value="ECO:0007669"/>
    <property type="project" value="TreeGrafter"/>
</dbReference>
<reference evidence="2" key="1">
    <citation type="submission" date="2016-10" db="EMBL/GenBank/DDBJ databases">
        <title>Sequence of Gallionella enrichment culture.</title>
        <authorList>
            <person name="Poehlein A."/>
            <person name="Muehling M."/>
            <person name="Daniel R."/>
        </authorList>
    </citation>
    <scope>NUCLEOTIDE SEQUENCE</scope>
</reference>